<keyword evidence="2" id="KW-0813">Transport</keyword>
<sequence>MEWSEKFNIGIDVIDNQHRQILDYINALEKIRATGAREQIKEVLDDLIDYTQSHFSFEENLLSQVNYQYLPSHRGIHELFVKRLNDCRQRFANGESVEQDLYRLLSKWLINHIQHDDQDYVDAVRDNMLHYLRSQEQKKGKSWFARFFS</sequence>
<protein>
    <submittedName>
        <fullName evidence="6">Hemerythrin</fullName>
    </submittedName>
</protein>
<comment type="similarity">
    <text evidence="1">Belongs to the hemerythrin family.</text>
</comment>
<reference evidence="6 7" key="1">
    <citation type="submission" date="2016-10" db="EMBL/GenBank/DDBJ databases">
        <title>Genome of airborne Acinetobacter sp. 5-2Ac02 in the hospital environment: Species near to Acinetobacter towneri.</title>
        <authorList>
            <person name="Barbosa B."/>
            <person name="Fernandez-Garcia L."/>
            <person name="Gato E."/>
            <person name="Leao R."/>
            <person name="Albano R."/>
            <person name="Fernandez B."/>
            <person name="Fernandez-Cuenca F."/>
            <person name="Marques E."/>
            <person name="Tomas M."/>
        </authorList>
    </citation>
    <scope>NUCLEOTIDE SEQUENCE [LARGE SCALE GENOMIC DNA]</scope>
    <source>
        <strain evidence="6 7">5-2Ac02</strain>
    </source>
</reference>
<dbReference type="Gene3D" id="1.20.120.50">
    <property type="entry name" value="Hemerythrin-like"/>
    <property type="match status" value="1"/>
</dbReference>
<dbReference type="SUPFAM" id="SSF47188">
    <property type="entry name" value="Hemerythrin-like"/>
    <property type="match status" value="1"/>
</dbReference>
<dbReference type="RefSeq" id="WP_070152783.1">
    <property type="nucleotide sequence ID" value="NZ_JACANQ010000011.1"/>
</dbReference>
<dbReference type="NCBIfam" id="NF002007">
    <property type="entry name" value="PRK00808.1"/>
    <property type="match status" value="1"/>
</dbReference>
<dbReference type="GO" id="GO:0005344">
    <property type="term" value="F:oxygen carrier activity"/>
    <property type="evidence" value="ECO:0007669"/>
    <property type="project" value="UniProtKB-KW"/>
</dbReference>
<dbReference type="eggNOG" id="COG2703">
    <property type="taxonomic scope" value="Bacteria"/>
</dbReference>
<dbReference type="InterPro" id="IPR012827">
    <property type="entry name" value="Hemerythrin_metal-bd"/>
</dbReference>
<dbReference type="AlphaFoldDB" id="A0A1E8E4E7"/>
<dbReference type="EMBL" id="MKQS01000002">
    <property type="protein sequence ID" value="OFE44502.1"/>
    <property type="molecule type" value="Genomic_DNA"/>
</dbReference>
<dbReference type="NCBIfam" id="NF033749">
    <property type="entry name" value="bact_hemeryth"/>
    <property type="match status" value="1"/>
</dbReference>
<evidence type="ECO:0000256" key="3">
    <source>
        <dbReference type="ARBA" id="ARBA00022723"/>
    </source>
</evidence>
<dbReference type="InterPro" id="IPR016131">
    <property type="entry name" value="Haemerythrin_Fe_BS"/>
</dbReference>
<dbReference type="PANTHER" id="PTHR37164:SF1">
    <property type="entry name" value="BACTERIOHEMERYTHRIN"/>
    <property type="match status" value="1"/>
</dbReference>
<evidence type="ECO:0000256" key="2">
    <source>
        <dbReference type="ARBA" id="ARBA00022621"/>
    </source>
</evidence>
<dbReference type="CDD" id="cd12107">
    <property type="entry name" value="Hemerythrin"/>
    <property type="match status" value="1"/>
</dbReference>
<keyword evidence="4" id="KW-0408">Iron</keyword>
<organism evidence="6 7">
    <name type="scientific">Acinetobacter towneri</name>
    <dbReference type="NCBI Taxonomy" id="202956"/>
    <lineage>
        <taxon>Bacteria</taxon>
        <taxon>Pseudomonadati</taxon>
        <taxon>Pseudomonadota</taxon>
        <taxon>Gammaproteobacteria</taxon>
        <taxon>Moraxellales</taxon>
        <taxon>Moraxellaceae</taxon>
        <taxon>Acinetobacter</taxon>
    </lineage>
</organism>
<gene>
    <name evidence="6" type="ORF">BJN41_08170</name>
</gene>
<evidence type="ECO:0000313" key="7">
    <source>
        <dbReference type="Proteomes" id="UP000186931"/>
    </source>
</evidence>
<dbReference type="InterPro" id="IPR035938">
    <property type="entry name" value="Hemerythrin-like_sf"/>
</dbReference>
<dbReference type="Proteomes" id="UP000186931">
    <property type="component" value="Unassembled WGS sequence"/>
</dbReference>
<evidence type="ECO:0000256" key="4">
    <source>
        <dbReference type="ARBA" id="ARBA00023004"/>
    </source>
</evidence>
<evidence type="ECO:0000259" key="5">
    <source>
        <dbReference type="Pfam" id="PF01814"/>
    </source>
</evidence>
<proteinExistence type="inferred from homology"/>
<dbReference type="GO" id="GO:0046872">
    <property type="term" value="F:metal ion binding"/>
    <property type="evidence" value="ECO:0007669"/>
    <property type="project" value="UniProtKB-KW"/>
</dbReference>
<dbReference type="PROSITE" id="PS00550">
    <property type="entry name" value="HEMERYTHRINS"/>
    <property type="match status" value="1"/>
</dbReference>
<keyword evidence="3" id="KW-0479">Metal-binding</keyword>
<dbReference type="PANTHER" id="PTHR37164">
    <property type="entry name" value="BACTERIOHEMERYTHRIN"/>
    <property type="match status" value="1"/>
</dbReference>
<name>A0A1E8E4E7_9GAMM</name>
<comment type="caution">
    <text evidence="6">The sequence shown here is derived from an EMBL/GenBank/DDBJ whole genome shotgun (WGS) entry which is preliminary data.</text>
</comment>
<evidence type="ECO:0000256" key="1">
    <source>
        <dbReference type="ARBA" id="ARBA00010587"/>
    </source>
</evidence>
<feature type="domain" description="Hemerythrin-like" evidence="5">
    <location>
        <begin position="10"/>
        <end position="122"/>
    </location>
</feature>
<dbReference type="NCBIfam" id="TIGR02481">
    <property type="entry name" value="hemeryth_dom"/>
    <property type="match status" value="1"/>
</dbReference>
<dbReference type="InterPro" id="IPR012312">
    <property type="entry name" value="Hemerythrin-like"/>
</dbReference>
<dbReference type="STRING" id="202956.BJN41_08170"/>
<dbReference type="InterPro" id="IPR050669">
    <property type="entry name" value="Hemerythrin"/>
</dbReference>
<evidence type="ECO:0000313" key="6">
    <source>
        <dbReference type="EMBL" id="OFE44502.1"/>
    </source>
</evidence>
<accession>A0A1E8E4E7</accession>
<keyword evidence="2" id="KW-0561">Oxygen transport</keyword>
<dbReference type="Pfam" id="PF01814">
    <property type="entry name" value="Hemerythrin"/>
    <property type="match status" value="1"/>
</dbReference>